<protein>
    <submittedName>
        <fullName evidence="2">Uncharacterized protein</fullName>
    </submittedName>
</protein>
<gene>
    <name evidence="2" type="ORF">DFH07DRAFT_935749</name>
</gene>
<feature type="region of interest" description="Disordered" evidence="1">
    <location>
        <begin position="439"/>
        <end position="469"/>
    </location>
</feature>
<keyword evidence="3" id="KW-1185">Reference proteome</keyword>
<feature type="region of interest" description="Disordered" evidence="1">
    <location>
        <begin position="492"/>
        <end position="519"/>
    </location>
</feature>
<organism evidence="2 3">
    <name type="scientific">Mycena maculata</name>
    <dbReference type="NCBI Taxonomy" id="230809"/>
    <lineage>
        <taxon>Eukaryota</taxon>
        <taxon>Fungi</taxon>
        <taxon>Dikarya</taxon>
        <taxon>Basidiomycota</taxon>
        <taxon>Agaricomycotina</taxon>
        <taxon>Agaricomycetes</taxon>
        <taxon>Agaricomycetidae</taxon>
        <taxon>Agaricales</taxon>
        <taxon>Marasmiineae</taxon>
        <taxon>Mycenaceae</taxon>
        <taxon>Mycena</taxon>
    </lineage>
</organism>
<dbReference type="AlphaFoldDB" id="A0AAD7KB22"/>
<proteinExistence type="predicted"/>
<reference evidence="2" key="1">
    <citation type="submission" date="2023-03" db="EMBL/GenBank/DDBJ databases">
        <title>Massive genome expansion in bonnet fungi (Mycena s.s.) driven by repeated elements and novel gene families across ecological guilds.</title>
        <authorList>
            <consortium name="Lawrence Berkeley National Laboratory"/>
            <person name="Harder C.B."/>
            <person name="Miyauchi S."/>
            <person name="Viragh M."/>
            <person name="Kuo A."/>
            <person name="Thoen E."/>
            <person name="Andreopoulos B."/>
            <person name="Lu D."/>
            <person name="Skrede I."/>
            <person name="Drula E."/>
            <person name="Henrissat B."/>
            <person name="Morin E."/>
            <person name="Kohler A."/>
            <person name="Barry K."/>
            <person name="LaButti K."/>
            <person name="Morin E."/>
            <person name="Salamov A."/>
            <person name="Lipzen A."/>
            <person name="Mereny Z."/>
            <person name="Hegedus B."/>
            <person name="Baldrian P."/>
            <person name="Stursova M."/>
            <person name="Weitz H."/>
            <person name="Taylor A."/>
            <person name="Grigoriev I.V."/>
            <person name="Nagy L.G."/>
            <person name="Martin F."/>
            <person name="Kauserud H."/>
        </authorList>
    </citation>
    <scope>NUCLEOTIDE SEQUENCE</scope>
    <source>
        <strain evidence="2">CBHHK188m</strain>
    </source>
</reference>
<feature type="region of interest" description="Disordered" evidence="1">
    <location>
        <begin position="1"/>
        <end position="46"/>
    </location>
</feature>
<evidence type="ECO:0000313" key="3">
    <source>
        <dbReference type="Proteomes" id="UP001215280"/>
    </source>
</evidence>
<feature type="compositionally biased region" description="Basic and acidic residues" evidence="1">
    <location>
        <begin position="17"/>
        <end position="32"/>
    </location>
</feature>
<evidence type="ECO:0000256" key="1">
    <source>
        <dbReference type="SAM" id="MobiDB-lite"/>
    </source>
</evidence>
<accession>A0AAD7KB22</accession>
<dbReference type="EMBL" id="JARJLG010000004">
    <property type="protein sequence ID" value="KAJ7781890.1"/>
    <property type="molecule type" value="Genomic_DNA"/>
</dbReference>
<sequence length="600" mass="65906">MVATQRESGEVRLALSKHVERSPRQVNERRAAEAGVGDRTNKGGSPRLRGCKGWRKMLDGSFLQHDGCSVYGEFPSARQLQCLAHENRFRSLIPNLAHPNLLSGLSCVKTVDVLSGFCITSSNFGQILSGFGLKPQKIAKKLQRNCKKNYIVMNLHRRPPRGPLHSHATALHFEELRMVLTNIVIPLRPRTKAKTMGSDHTYPMRALSGVEIDSDSENAPRFDPAEWIGQNKVYWDLPTQVTAAKFMAACALPTVVIRQLPIPDITVTEFLLVPLPNILENDVPFLKQPSSWFSPDPPNCEDTSVHSIKSIPPLAVIRRLEEALPQAWLDGPYRSKSPSPTGNCHSPAAQDKWTESLSRLPDTEKHLLNYVSWNSIHPGAPGVQLDSTRLLSDEWISSGIIDEMMRDINTRISEDPVLSASTIVRRPMNVHGQEITEVEEKLVDRGPTLPKSARRPGTASPASTPREHVVHVPPAQGVTEIAHVTGLKASGFFPDAKTQKGEEEAEGGSQGAHGGPRVDTESVLAEGTHGRRQRLREVKGADSGAGCDIQGGDGSADHVVGIFASHLHFAQYLTHLTHFAAFDLLHDFVVLVLVKFIGVK</sequence>
<dbReference type="Proteomes" id="UP001215280">
    <property type="component" value="Unassembled WGS sequence"/>
</dbReference>
<evidence type="ECO:0000313" key="2">
    <source>
        <dbReference type="EMBL" id="KAJ7781890.1"/>
    </source>
</evidence>
<comment type="caution">
    <text evidence="2">The sequence shown here is derived from an EMBL/GenBank/DDBJ whole genome shotgun (WGS) entry which is preliminary data.</text>
</comment>
<name>A0AAD7KB22_9AGAR</name>